<comment type="caution">
    <text evidence="4">The sequence shown here is derived from an EMBL/GenBank/DDBJ whole genome shotgun (WGS) entry which is preliminary data.</text>
</comment>
<dbReference type="EMBL" id="MGFQ01000035">
    <property type="protein sequence ID" value="OGM08815.1"/>
    <property type="molecule type" value="Genomic_DNA"/>
</dbReference>
<organism evidence="4 5">
    <name type="scientific">Candidatus Woesebacteria bacterium RBG_13_36_22</name>
    <dbReference type="NCBI Taxonomy" id="1802478"/>
    <lineage>
        <taxon>Bacteria</taxon>
        <taxon>Candidatus Woeseibacteriota</taxon>
    </lineage>
</organism>
<dbReference type="Proteomes" id="UP000176939">
    <property type="component" value="Unassembled WGS sequence"/>
</dbReference>
<evidence type="ECO:0000313" key="5">
    <source>
        <dbReference type="Proteomes" id="UP000176939"/>
    </source>
</evidence>
<evidence type="ECO:0000256" key="1">
    <source>
        <dbReference type="ARBA" id="ARBA00022729"/>
    </source>
</evidence>
<protein>
    <recommendedName>
        <fullName evidence="3">LamG-like jellyroll fold domain-containing protein</fullName>
    </recommendedName>
</protein>
<evidence type="ECO:0000259" key="3">
    <source>
        <dbReference type="SMART" id="SM00560"/>
    </source>
</evidence>
<sequence length="231" mass="25075">MGATLTGVLDSYSVSSNSLLTGLLGVWELNETSGLAQDELETYDAVSTDVTYDASGKIGRCFTYDGSDSVSCGSVLHLTSYLTVSCWMKTTNTGADWYALVGNYGSVNGFGYDITYYAASTRIEWGVRSTGHTTVYTAVDADLSNGNWHHIVCKWDGIARKIYIDGVDAGSADSWTYAPESSGDNLYIGDRGTCNAWIGSIDAVRIWERALTEDEIEELYAKENAGTGYPW</sequence>
<dbReference type="InterPro" id="IPR013320">
    <property type="entry name" value="ConA-like_dom_sf"/>
</dbReference>
<proteinExistence type="predicted"/>
<accession>A0A1F7X3C5</accession>
<dbReference type="Pfam" id="PF13385">
    <property type="entry name" value="Laminin_G_3"/>
    <property type="match status" value="1"/>
</dbReference>
<dbReference type="SMART" id="SM00560">
    <property type="entry name" value="LamGL"/>
    <property type="match status" value="1"/>
</dbReference>
<reference evidence="4 5" key="1">
    <citation type="journal article" date="2016" name="Nat. Commun.">
        <title>Thousands of microbial genomes shed light on interconnected biogeochemical processes in an aquifer system.</title>
        <authorList>
            <person name="Anantharaman K."/>
            <person name="Brown C.T."/>
            <person name="Hug L.A."/>
            <person name="Sharon I."/>
            <person name="Castelle C.J."/>
            <person name="Probst A.J."/>
            <person name="Thomas B.C."/>
            <person name="Singh A."/>
            <person name="Wilkins M.J."/>
            <person name="Karaoz U."/>
            <person name="Brodie E.L."/>
            <person name="Williams K.H."/>
            <person name="Hubbard S.S."/>
            <person name="Banfield J.F."/>
        </authorList>
    </citation>
    <scope>NUCLEOTIDE SEQUENCE [LARGE SCALE GENOMIC DNA]</scope>
</reference>
<name>A0A1F7X3C5_9BACT</name>
<feature type="domain" description="LamG-like jellyroll fold" evidence="3">
    <location>
        <begin position="80"/>
        <end position="214"/>
    </location>
</feature>
<keyword evidence="1" id="KW-0732">Signal</keyword>
<dbReference type="SUPFAM" id="SSF49899">
    <property type="entry name" value="Concanavalin A-like lectins/glucanases"/>
    <property type="match status" value="1"/>
</dbReference>
<dbReference type="AlphaFoldDB" id="A0A1F7X3C5"/>
<evidence type="ECO:0000256" key="2">
    <source>
        <dbReference type="ARBA" id="ARBA00023157"/>
    </source>
</evidence>
<evidence type="ECO:0000313" key="4">
    <source>
        <dbReference type="EMBL" id="OGM08815.1"/>
    </source>
</evidence>
<keyword evidence="2" id="KW-1015">Disulfide bond</keyword>
<dbReference type="InterPro" id="IPR006558">
    <property type="entry name" value="LamG-like"/>
</dbReference>
<dbReference type="Gene3D" id="2.60.120.200">
    <property type="match status" value="1"/>
</dbReference>
<gene>
    <name evidence="4" type="ORF">A2Z67_02300</name>
</gene>